<reference evidence="3 4" key="1">
    <citation type="submission" date="2019-08" db="EMBL/GenBank/DDBJ databases">
        <title>Deep-cultivation of Planctomycetes and their phenomic and genomic characterization uncovers novel biology.</title>
        <authorList>
            <person name="Wiegand S."/>
            <person name="Jogler M."/>
            <person name="Boedeker C."/>
            <person name="Pinto D."/>
            <person name="Vollmers J."/>
            <person name="Rivas-Marin E."/>
            <person name="Kohn T."/>
            <person name="Peeters S.H."/>
            <person name="Heuer A."/>
            <person name="Rast P."/>
            <person name="Oberbeckmann S."/>
            <person name="Bunk B."/>
            <person name="Jeske O."/>
            <person name="Meyerdierks A."/>
            <person name="Storesund J.E."/>
            <person name="Kallscheuer N."/>
            <person name="Luecker S."/>
            <person name="Lage O.M."/>
            <person name="Pohl T."/>
            <person name="Merkel B.J."/>
            <person name="Hornburger P."/>
            <person name="Mueller R.-W."/>
            <person name="Bruemmer F."/>
            <person name="Labrenz M."/>
            <person name="Spormann A.M."/>
            <person name="Op den Camp H."/>
            <person name="Overmann J."/>
            <person name="Amann R."/>
            <person name="Jetten M.S.M."/>
            <person name="Mascher T."/>
            <person name="Medema M.H."/>
            <person name="Devos D.P."/>
            <person name="Kaster A.-K."/>
            <person name="Ovreas L."/>
            <person name="Rohde M."/>
            <person name="Galperin M.Y."/>
            <person name="Jogler C."/>
        </authorList>
    </citation>
    <scope>NUCLEOTIDE SEQUENCE [LARGE SCALE GENOMIC DNA]</scope>
    <source>
        <strain evidence="3 4">OJF2</strain>
    </source>
</reference>
<gene>
    <name evidence="3" type="ORF">OJF2_77720</name>
</gene>
<organism evidence="3 4">
    <name type="scientific">Aquisphaera giovannonii</name>
    <dbReference type="NCBI Taxonomy" id="406548"/>
    <lineage>
        <taxon>Bacteria</taxon>
        <taxon>Pseudomonadati</taxon>
        <taxon>Planctomycetota</taxon>
        <taxon>Planctomycetia</taxon>
        <taxon>Isosphaerales</taxon>
        <taxon>Isosphaeraceae</taxon>
        <taxon>Aquisphaera</taxon>
    </lineage>
</organism>
<dbReference type="Pfam" id="PF16261">
    <property type="entry name" value="DUF4915"/>
    <property type="match status" value="1"/>
</dbReference>
<dbReference type="Proteomes" id="UP000324233">
    <property type="component" value="Chromosome"/>
</dbReference>
<dbReference type="NCBIfam" id="TIGR03032">
    <property type="entry name" value="TIGR03032 family protein"/>
    <property type="match status" value="1"/>
</dbReference>
<dbReference type="RefSeq" id="WP_148598503.1">
    <property type="nucleotide sequence ID" value="NZ_CP042997.1"/>
</dbReference>
<feature type="region of interest" description="Disordered" evidence="1">
    <location>
        <begin position="1"/>
        <end position="34"/>
    </location>
</feature>
<accession>A0A5B9WH47</accession>
<evidence type="ECO:0000259" key="2">
    <source>
        <dbReference type="Pfam" id="PF16261"/>
    </source>
</evidence>
<proteinExistence type="predicted"/>
<feature type="domain" description="Conserved hypothetical protein CHP03032" evidence="2">
    <location>
        <begin position="34"/>
        <end position="348"/>
    </location>
</feature>
<dbReference type="OrthoDB" id="238183at2"/>
<dbReference type="EMBL" id="CP042997">
    <property type="protein sequence ID" value="QEH39160.1"/>
    <property type="molecule type" value="Genomic_DNA"/>
</dbReference>
<protein>
    <recommendedName>
        <fullName evidence="2">Conserved hypothetical protein CHP03032 domain-containing protein</fullName>
    </recommendedName>
</protein>
<dbReference type="AlphaFoldDB" id="A0A5B9WH47"/>
<evidence type="ECO:0000256" key="1">
    <source>
        <dbReference type="SAM" id="MobiDB-lite"/>
    </source>
</evidence>
<dbReference type="SUPFAM" id="SSF101898">
    <property type="entry name" value="NHL repeat"/>
    <property type="match status" value="1"/>
</dbReference>
<name>A0A5B9WH47_9BACT</name>
<sequence length="384" mass="40995">MDTPGPPSEQTTGTGTPDDADAGPEPFRSAHTPGFPQLLDELGVSLLVTTYQAGRLVIVRPEGDRLNTHFRSFPSPMGLALDPSAARLAIGTSLQIWEFRDVPDVASRLEPKGSHDACFLPRSAHVTGNVAIHEMAYGRGNELWFVNTRFSCLATIDPSASFAPRWRPPFISKLEPSNRCHLNGMAMHGGLPRYVTALGTADEPAGWRKEKARGGVLMEVESGEVVASGLSMPHSPRIHAGRLWACESGAGTLGVVDPATGRYEPVAAAPGFTRGLDFAGRFAFVGLSQVRESAVFSGIPITERLAERDRTCGVAVVDIVTGSVVGLLRFDGAVQEIFAVAVLPRRFPELVNEDEALLADSFVVPAESLPDVAESVRARPAIPA</sequence>
<evidence type="ECO:0000313" key="3">
    <source>
        <dbReference type="EMBL" id="QEH39160.1"/>
    </source>
</evidence>
<evidence type="ECO:0000313" key="4">
    <source>
        <dbReference type="Proteomes" id="UP000324233"/>
    </source>
</evidence>
<dbReference type="KEGG" id="agv:OJF2_77720"/>
<keyword evidence="4" id="KW-1185">Reference proteome</keyword>
<dbReference type="InterPro" id="IPR017481">
    <property type="entry name" value="CHP03032"/>
</dbReference>